<feature type="compositionally biased region" description="Basic and acidic residues" evidence="2">
    <location>
        <begin position="296"/>
        <end position="318"/>
    </location>
</feature>
<accession>A0AAV1QRG9</accession>
<dbReference type="InterPro" id="IPR046349">
    <property type="entry name" value="C1-like_sf"/>
</dbReference>
<evidence type="ECO:0000256" key="2">
    <source>
        <dbReference type="SAM" id="MobiDB-lite"/>
    </source>
</evidence>
<feature type="domain" description="DC1" evidence="3">
    <location>
        <begin position="97"/>
        <end position="142"/>
    </location>
</feature>
<dbReference type="InterPro" id="IPR004146">
    <property type="entry name" value="DC1"/>
</dbReference>
<comment type="caution">
    <text evidence="4">The sequence shown here is derived from an EMBL/GenBank/DDBJ whole genome shotgun (WGS) entry which is preliminary data.</text>
</comment>
<evidence type="ECO:0000313" key="5">
    <source>
        <dbReference type="Proteomes" id="UP001314170"/>
    </source>
</evidence>
<dbReference type="Pfam" id="PF03107">
    <property type="entry name" value="C1_2"/>
    <property type="match status" value="1"/>
</dbReference>
<dbReference type="Proteomes" id="UP001314170">
    <property type="component" value="Unassembled WGS sequence"/>
</dbReference>
<organism evidence="4 5">
    <name type="scientific">Dovyalis caffra</name>
    <dbReference type="NCBI Taxonomy" id="77055"/>
    <lineage>
        <taxon>Eukaryota</taxon>
        <taxon>Viridiplantae</taxon>
        <taxon>Streptophyta</taxon>
        <taxon>Embryophyta</taxon>
        <taxon>Tracheophyta</taxon>
        <taxon>Spermatophyta</taxon>
        <taxon>Magnoliopsida</taxon>
        <taxon>eudicotyledons</taxon>
        <taxon>Gunneridae</taxon>
        <taxon>Pentapetalae</taxon>
        <taxon>rosids</taxon>
        <taxon>fabids</taxon>
        <taxon>Malpighiales</taxon>
        <taxon>Salicaceae</taxon>
        <taxon>Flacourtieae</taxon>
        <taxon>Dovyalis</taxon>
    </lineage>
</organism>
<evidence type="ECO:0000313" key="4">
    <source>
        <dbReference type="EMBL" id="CAK7322734.1"/>
    </source>
</evidence>
<evidence type="ECO:0000256" key="1">
    <source>
        <dbReference type="ARBA" id="ARBA00022737"/>
    </source>
</evidence>
<dbReference type="SUPFAM" id="SSF57889">
    <property type="entry name" value="Cysteine-rich domain"/>
    <property type="match status" value="1"/>
</dbReference>
<sequence>MAKISHFNGRDALDALKNHARDVLLTRRLCRITTHGNSYAKNAESISMKIPSEKYDFSSTIDGCQFYHEFRSSCPDCLLRANIKGEYLPTIHNYIDHRHPLNFIIMPFSFNYQYKCCACDEMEKFVSYKCFQCNYDLHTKCALAVTKDVILRQMELGIKGVQMRSTDLGKSLADGKLTEQEQIAFSNELKNCDELLKLHDQFSGFLNLSQPTHYDRLVNLANSTGATLIIIHGKTENDQGGHDVGVGHVPTVGVDTTKPFIVEDLISVMLQAARRNESIDIDLEPKGDKIVAPPSDHNKRDERDLGDMHVHEFELSKEPKKKSRLAPSAKT</sequence>
<protein>
    <recommendedName>
        <fullName evidence="3">DC1 domain-containing protein</fullName>
    </recommendedName>
</protein>
<keyword evidence="5" id="KW-1185">Reference proteome</keyword>
<dbReference type="AlphaFoldDB" id="A0AAV1QRG9"/>
<gene>
    <name evidence="4" type="ORF">DCAF_LOCUS345</name>
</gene>
<dbReference type="CDD" id="cd00029">
    <property type="entry name" value="C1"/>
    <property type="match status" value="1"/>
</dbReference>
<reference evidence="4 5" key="1">
    <citation type="submission" date="2024-01" db="EMBL/GenBank/DDBJ databases">
        <authorList>
            <person name="Waweru B."/>
        </authorList>
    </citation>
    <scope>NUCLEOTIDE SEQUENCE [LARGE SCALE GENOMIC DNA]</scope>
</reference>
<keyword evidence="1" id="KW-0677">Repeat</keyword>
<feature type="region of interest" description="Disordered" evidence="2">
    <location>
        <begin position="285"/>
        <end position="331"/>
    </location>
</feature>
<name>A0AAV1QRG9_9ROSI</name>
<evidence type="ECO:0000259" key="3">
    <source>
        <dbReference type="Pfam" id="PF03107"/>
    </source>
</evidence>
<dbReference type="EMBL" id="CAWUPB010000027">
    <property type="protein sequence ID" value="CAK7322734.1"/>
    <property type="molecule type" value="Genomic_DNA"/>
</dbReference>
<proteinExistence type="predicted"/>